<dbReference type="EMBL" id="JAVRBK010000007">
    <property type="protein sequence ID" value="KAK5641480.1"/>
    <property type="molecule type" value="Genomic_DNA"/>
</dbReference>
<dbReference type="PANTHER" id="PTHR46585:SF1">
    <property type="entry name" value="CHROMO DOMAIN-CONTAINING PROTEIN"/>
    <property type="match status" value="1"/>
</dbReference>
<name>A0AAN7ZCU6_9COLE</name>
<dbReference type="GO" id="GO:0005694">
    <property type="term" value="C:chromosome"/>
    <property type="evidence" value="ECO:0007669"/>
    <property type="project" value="UniProtKB-ARBA"/>
</dbReference>
<feature type="domain" description="Chromo" evidence="1">
    <location>
        <begin position="123"/>
        <end position="156"/>
    </location>
</feature>
<accession>A0AAN7ZCU6</accession>
<evidence type="ECO:0000259" key="1">
    <source>
        <dbReference type="PROSITE" id="PS50013"/>
    </source>
</evidence>
<dbReference type="CDD" id="cd00024">
    <property type="entry name" value="CD_CSD"/>
    <property type="match status" value="1"/>
</dbReference>
<evidence type="ECO:0000313" key="3">
    <source>
        <dbReference type="Proteomes" id="UP001329430"/>
    </source>
</evidence>
<gene>
    <name evidence="2" type="ORF">RI129_010027</name>
</gene>
<dbReference type="PANTHER" id="PTHR46585">
    <property type="entry name" value="INTEGRASE CORE DOMAIN CONTAINING PROTEIN"/>
    <property type="match status" value="1"/>
</dbReference>
<reference evidence="2 3" key="1">
    <citation type="journal article" date="2024" name="Insects">
        <title>An Improved Chromosome-Level Genome Assembly of the Firefly Pyrocoelia pectoralis.</title>
        <authorList>
            <person name="Fu X."/>
            <person name="Meyer-Rochow V.B."/>
            <person name="Ballantyne L."/>
            <person name="Zhu X."/>
        </authorList>
    </citation>
    <scope>NUCLEOTIDE SEQUENCE [LARGE SCALE GENOMIC DNA]</scope>
    <source>
        <strain evidence="2">XCY_ONT2</strain>
    </source>
</reference>
<proteinExistence type="predicted"/>
<protein>
    <recommendedName>
        <fullName evidence="1">Chromo domain-containing protein</fullName>
    </recommendedName>
</protein>
<sequence length="156" mass="18411">MRGKYKWIDILDNVTNDYNNRKHRTIGMRPSEVTADTTLKAYTHVKLFNKTHRFKVGDVVRISKYKSVFEKGYTPNWSCELFKIAKIRITNPVTYLLEDMKGDPVLGGFYDQELQIAKHPDVYLVEKILRRKKNKVYVKWLGLNENSWISKDNIVL</sequence>
<organism evidence="2 3">
    <name type="scientific">Pyrocoelia pectoralis</name>
    <dbReference type="NCBI Taxonomy" id="417401"/>
    <lineage>
        <taxon>Eukaryota</taxon>
        <taxon>Metazoa</taxon>
        <taxon>Ecdysozoa</taxon>
        <taxon>Arthropoda</taxon>
        <taxon>Hexapoda</taxon>
        <taxon>Insecta</taxon>
        <taxon>Pterygota</taxon>
        <taxon>Neoptera</taxon>
        <taxon>Endopterygota</taxon>
        <taxon>Coleoptera</taxon>
        <taxon>Polyphaga</taxon>
        <taxon>Elateriformia</taxon>
        <taxon>Elateroidea</taxon>
        <taxon>Lampyridae</taxon>
        <taxon>Lampyrinae</taxon>
        <taxon>Pyrocoelia</taxon>
    </lineage>
</organism>
<comment type="caution">
    <text evidence="2">The sequence shown here is derived from an EMBL/GenBank/DDBJ whole genome shotgun (WGS) entry which is preliminary data.</text>
</comment>
<evidence type="ECO:0000313" key="2">
    <source>
        <dbReference type="EMBL" id="KAK5641480.1"/>
    </source>
</evidence>
<dbReference type="InterPro" id="IPR000953">
    <property type="entry name" value="Chromo/chromo_shadow_dom"/>
</dbReference>
<dbReference type="Proteomes" id="UP001329430">
    <property type="component" value="Chromosome 7"/>
</dbReference>
<dbReference type="AlphaFoldDB" id="A0AAN7ZCU6"/>
<keyword evidence="3" id="KW-1185">Reference proteome</keyword>
<dbReference type="PROSITE" id="PS50013">
    <property type="entry name" value="CHROMO_2"/>
    <property type="match status" value="1"/>
</dbReference>
<dbReference type="InterPro" id="IPR016197">
    <property type="entry name" value="Chromo-like_dom_sf"/>
</dbReference>
<dbReference type="SUPFAM" id="SSF54160">
    <property type="entry name" value="Chromo domain-like"/>
    <property type="match status" value="1"/>
</dbReference>